<dbReference type="PROSITE" id="PS00759">
    <property type="entry name" value="ARGE_DAPE_CPG2_2"/>
    <property type="match status" value="1"/>
</dbReference>
<evidence type="ECO:0000256" key="4">
    <source>
        <dbReference type="ARBA" id="ARBA00005691"/>
    </source>
</evidence>
<evidence type="ECO:0000256" key="2">
    <source>
        <dbReference type="ARBA" id="ARBA00001947"/>
    </source>
</evidence>
<protein>
    <recommendedName>
        <fullName evidence="6">Probable succinyl-diaminopimelate desuccinylase</fullName>
        <ecNumber evidence="5">3.5.1.18</ecNumber>
    </recommendedName>
</protein>
<gene>
    <name evidence="16" type="primary">argE</name>
    <name evidence="16" type="ORF">ESZ36_22075</name>
</gene>
<dbReference type="Gene3D" id="3.40.630.10">
    <property type="entry name" value="Zn peptidases"/>
    <property type="match status" value="1"/>
</dbReference>
<dbReference type="CDD" id="cd03894">
    <property type="entry name" value="M20_ArgE"/>
    <property type="match status" value="1"/>
</dbReference>
<dbReference type="PANTHER" id="PTHR43808">
    <property type="entry name" value="ACETYLORNITHINE DEACETYLASE"/>
    <property type="match status" value="1"/>
</dbReference>
<dbReference type="InterPro" id="IPR011650">
    <property type="entry name" value="Peptidase_M20_dimer"/>
</dbReference>
<comment type="cofactor">
    <cofactor evidence="1">
        <name>Co(2+)</name>
        <dbReference type="ChEBI" id="CHEBI:48828"/>
    </cofactor>
</comment>
<dbReference type="PROSITE" id="PS00758">
    <property type="entry name" value="ARGE_DAPE_CPG2_1"/>
    <property type="match status" value="1"/>
</dbReference>
<keyword evidence="10" id="KW-0479">Metal-binding</keyword>
<dbReference type="InterPro" id="IPR036264">
    <property type="entry name" value="Bact_exopeptidase_dim_dom"/>
</dbReference>
<evidence type="ECO:0000256" key="7">
    <source>
        <dbReference type="ARBA" id="ARBA00022490"/>
    </source>
</evidence>
<dbReference type="GO" id="GO:0009014">
    <property type="term" value="F:succinyl-diaminopimelate desuccinylase activity"/>
    <property type="evidence" value="ECO:0007669"/>
    <property type="project" value="UniProtKB-EC"/>
</dbReference>
<keyword evidence="17" id="KW-1185">Reference proteome</keyword>
<dbReference type="UniPathway" id="UPA00034">
    <property type="reaction ID" value="UER00021"/>
</dbReference>
<dbReference type="AlphaFoldDB" id="A0A5C6Q3W6"/>
<dbReference type="EC" id="3.5.1.18" evidence="5"/>
<dbReference type="GO" id="GO:0006526">
    <property type="term" value="P:L-arginine biosynthetic process"/>
    <property type="evidence" value="ECO:0007669"/>
    <property type="project" value="UniProtKB-KW"/>
</dbReference>
<keyword evidence="8" id="KW-0055">Arginine biosynthesis</keyword>
<dbReference type="GO" id="GO:0008777">
    <property type="term" value="F:acetylornithine deacetylase activity"/>
    <property type="evidence" value="ECO:0007669"/>
    <property type="project" value="TreeGrafter"/>
</dbReference>
<proteinExistence type="inferred from homology"/>
<comment type="cofactor">
    <cofactor evidence="2">
        <name>Zn(2+)</name>
        <dbReference type="ChEBI" id="CHEBI:29105"/>
    </cofactor>
</comment>
<keyword evidence="13" id="KW-0170">Cobalt</keyword>
<dbReference type="InterPro" id="IPR050072">
    <property type="entry name" value="Peptidase_M20A"/>
</dbReference>
<dbReference type="InterPro" id="IPR010169">
    <property type="entry name" value="AcOrn-deacetyl"/>
</dbReference>
<evidence type="ECO:0000256" key="12">
    <source>
        <dbReference type="ARBA" id="ARBA00022833"/>
    </source>
</evidence>
<dbReference type="Pfam" id="PF07687">
    <property type="entry name" value="M20_dimer"/>
    <property type="match status" value="1"/>
</dbReference>
<evidence type="ECO:0000256" key="11">
    <source>
        <dbReference type="ARBA" id="ARBA00022801"/>
    </source>
</evidence>
<evidence type="ECO:0000259" key="15">
    <source>
        <dbReference type="Pfam" id="PF07687"/>
    </source>
</evidence>
<sequence>MNTTQLQTPKSLALIEKLISFDTTSYKSNLDLIEYIQDYLSEYGISSQLAFNKEKTKANLYATIGPQDKSGVMLSGHTDVVPVTGQAWDTDPFCVTQKDGMLFGRGTCDMKGFIAIVLSYLPEMIAAKLETPVHLAFSYDEEIGCVGARRLVEMMSGMPIKPAMCIVGEPTSLQVVNAHKGKLAQRITVNGLEAHSSLPHLGVNAIDFAADLIIFIRELGCGLAENGPFEEGFDVTYTTLHTGKVEGGVALNIVPKHCQFDFEIRNIPGQDPQPLLDKVMAYAKNVLEPKMKAVDVNCSIEMSPLSGYPGMFTEEEKEVVEFVQTLTEVKGLKKITFGTEGGLFTNALHIPTVVCGPGSIEQAHKPNEFIEVAQVLAMESFMDKLITALSPS</sequence>
<dbReference type="InterPro" id="IPR002933">
    <property type="entry name" value="Peptidase_M20"/>
</dbReference>
<evidence type="ECO:0000256" key="1">
    <source>
        <dbReference type="ARBA" id="ARBA00001941"/>
    </source>
</evidence>
<comment type="similarity">
    <text evidence="4">Belongs to the peptidase M20A family. ArgE subfamily.</text>
</comment>
<feature type="domain" description="Peptidase M20 dimerisation" evidence="15">
    <location>
        <begin position="177"/>
        <end position="289"/>
    </location>
</feature>
<dbReference type="NCBIfam" id="TIGR01910">
    <property type="entry name" value="DapE-ArgE"/>
    <property type="match status" value="1"/>
</dbReference>
<dbReference type="EMBL" id="VOLT01000020">
    <property type="protein sequence ID" value="TWX63554.1"/>
    <property type="molecule type" value="Genomic_DNA"/>
</dbReference>
<dbReference type="Gene3D" id="3.30.70.360">
    <property type="match status" value="1"/>
</dbReference>
<dbReference type="SUPFAM" id="SSF55031">
    <property type="entry name" value="Bacterial exopeptidase dimerisation domain"/>
    <property type="match status" value="1"/>
</dbReference>
<dbReference type="NCBIfam" id="NF005710">
    <property type="entry name" value="PRK07522.1"/>
    <property type="match status" value="1"/>
</dbReference>
<evidence type="ECO:0000256" key="3">
    <source>
        <dbReference type="ARBA" id="ARBA00005130"/>
    </source>
</evidence>
<evidence type="ECO:0000256" key="13">
    <source>
        <dbReference type="ARBA" id="ARBA00023285"/>
    </source>
</evidence>
<dbReference type="NCBIfam" id="TIGR01892">
    <property type="entry name" value="AcOrn-deacetyl"/>
    <property type="match status" value="1"/>
</dbReference>
<keyword evidence="12" id="KW-0862">Zinc</keyword>
<evidence type="ECO:0000256" key="10">
    <source>
        <dbReference type="ARBA" id="ARBA00022723"/>
    </source>
</evidence>
<evidence type="ECO:0000313" key="17">
    <source>
        <dbReference type="Proteomes" id="UP000321822"/>
    </source>
</evidence>
<comment type="pathway">
    <text evidence="3">Amino-acid biosynthesis; L-lysine biosynthesis via DAP pathway; LL-2,6-diaminopimelate from (S)-tetrahydrodipicolinate (succinylase route): step 3/3.</text>
</comment>
<evidence type="ECO:0000256" key="9">
    <source>
        <dbReference type="ARBA" id="ARBA00022605"/>
    </source>
</evidence>
<reference evidence="16 17" key="1">
    <citation type="submission" date="2019-07" db="EMBL/GenBank/DDBJ databases">
        <title>Genomes of sea-ice associated Colwellia species.</title>
        <authorList>
            <person name="Bowman J.P."/>
        </authorList>
    </citation>
    <scope>NUCLEOTIDE SEQUENCE [LARGE SCALE GENOMIC DNA]</scope>
    <source>
        <strain evidence="16 17">ACAM 459</strain>
    </source>
</reference>
<keyword evidence="9" id="KW-0028">Amino-acid biosynthesis</keyword>
<dbReference type="InterPro" id="IPR001261">
    <property type="entry name" value="ArgE/DapE_CS"/>
</dbReference>
<evidence type="ECO:0000256" key="14">
    <source>
        <dbReference type="ARBA" id="ARBA00051301"/>
    </source>
</evidence>
<dbReference type="GO" id="GO:0046872">
    <property type="term" value="F:metal ion binding"/>
    <property type="evidence" value="ECO:0007669"/>
    <property type="project" value="UniProtKB-KW"/>
</dbReference>
<evidence type="ECO:0000256" key="6">
    <source>
        <dbReference type="ARBA" id="ARBA00016853"/>
    </source>
</evidence>
<dbReference type="PANTHER" id="PTHR43808:SF31">
    <property type="entry name" value="N-ACETYL-L-CITRULLINE DEACETYLASE"/>
    <property type="match status" value="1"/>
</dbReference>
<evidence type="ECO:0000256" key="5">
    <source>
        <dbReference type="ARBA" id="ARBA00011921"/>
    </source>
</evidence>
<evidence type="ECO:0000256" key="8">
    <source>
        <dbReference type="ARBA" id="ARBA00022571"/>
    </source>
</evidence>
<dbReference type="OrthoDB" id="3665926at2"/>
<dbReference type="Pfam" id="PF01546">
    <property type="entry name" value="Peptidase_M20"/>
    <property type="match status" value="1"/>
</dbReference>
<dbReference type="RefSeq" id="WP_146791914.1">
    <property type="nucleotide sequence ID" value="NZ_VOLT01000020.1"/>
</dbReference>
<comment type="caution">
    <text evidence="16">The sequence shown here is derived from an EMBL/GenBank/DDBJ whole genome shotgun (WGS) entry which is preliminary data.</text>
</comment>
<dbReference type="GO" id="GO:0009089">
    <property type="term" value="P:lysine biosynthetic process via diaminopimelate"/>
    <property type="evidence" value="ECO:0007669"/>
    <property type="project" value="UniProtKB-UniPathway"/>
</dbReference>
<comment type="catalytic activity">
    <reaction evidence="14">
        <text>N-succinyl-(2S,6S)-2,6-diaminopimelate + H2O = (2S,6S)-2,6-diaminopimelate + succinate</text>
        <dbReference type="Rhea" id="RHEA:22608"/>
        <dbReference type="ChEBI" id="CHEBI:15377"/>
        <dbReference type="ChEBI" id="CHEBI:30031"/>
        <dbReference type="ChEBI" id="CHEBI:57609"/>
        <dbReference type="ChEBI" id="CHEBI:58087"/>
        <dbReference type="EC" id="3.5.1.18"/>
    </reaction>
</comment>
<keyword evidence="11 16" id="KW-0378">Hydrolase</keyword>
<dbReference type="SUPFAM" id="SSF53187">
    <property type="entry name" value="Zn-dependent exopeptidases"/>
    <property type="match status" value="1"/>
</dbReference>
<name>A0A5C6Q3W6_9GAMM</name>
<dbReference type="InterPro" id="IPR010182">
    <property type="entry name" value="ArgE/DapE"/>
</dbReference>
<dbReference type="Proteomes" id="UP000321822">
    <property type="component" value="Unassembled WGS sequence"/>
</dbReference>
<evidence type="ECO:0000313" key="16">
    <source>
        <dbReference type="EMBL" id="TWX63554.1"/>
    </source>
</evidence>
<keyword evidence="7" id="KW-0963">Cytoplasm</keyword>
<organism evidence="16 17">
    <name type="scientific">Colwellia demingiae</name>
    <dbReference type="NCBI Taxonomy" id="89401"/>
    <lineage>
        <taxon>Bacteria</taxon>
        <taxon>Pseudomonadati</taxon>
        <taxon>Pseudomonadota</taxon>
        <taxon>Gammaproteobacteria</taxon>
        <taxon>Alteromonadales</taxon>
        <taxon>Colwelliaceae</taxon>
        <taxon>Colwellia</taxon>
    </lineage>
</organism>
<accession>A0A5C6Q3W6</accession>